<dbReference type="InterPro" id="IPR036737">
    <property type="entry name" value="OmpA-like_sf"/>
</dbReference>
<feature type="chain" id="PRO_5036730416" evidence="2">
    <location>
        <begin position="20"/>
        <end position="292"/>
    </location>
</feature>
<dbReference type="InterPro" id="IPR006665">
    <property type="entry name" value="OmpA-like"/>
</dbReference>
<dbReference type="Pfam" id="PF00691">
    <property type="entry name" value="OmpA"/>
    <property type="match status" value="2"/>
</dbReference>
<keyword evidence="5" id="KW-1185">Reference proteome</keyword>
<gene>
    <name evidence="4" type="ORF">G6047_07090</name>
</gene>
<dbReference type="RefSeq" id="WP_169526799.1">
    <property type="nucleotide sequence ID" value="NZ_JAAMPU010000103.1"/>
</dbReference>
<dbReference type="Gene3D" id="3.30.1330.60">
    <property type="entry name" value="OmpA-like domain"/>
    <property type="match status" value="2"/>
</dbReference>
<dbReference type="PANTHER" id="PTHR30329:SF21">
    <property type="entry name" value="LIPOPROTEIN YIAD-RELATED"/>
    <property type="match status" value="1"/>
</dbReference>
<evidence type="ECO:0000259" key="3">
    <source>
        <dbReference type="PROSITE" id="PS51123"/>
    </source>
</evidence>
<sequence length="292" mass="33502">MKHYLILFLLTFLNCQIWAQQQFPLYFETNKPTLNKAETDKLQSWIKANSQVKIVAINGFTDEDGTSLHNDTLAKKRVDHIFGLVNGKIKLREDFKTRSFGEKHVQSPNKAENRKAVIFYITPDQFAYEDEILGIVPPKPRERVVTYPERLTVENPDGSKSEYRLNIDFMKEVATAKTGDKLTLTNLNFLINTFAIAPPSRGKLFELLLVMQKNPDLKIDIQGHLCCSTNDRLDLSTKRAKAVYQFLIANDIDKSRLSYRGFGVSQPKFAIPEQNEDERAGNRRVEIMIMAN</sequence>
<reference evidence="4" key="1">
    <citation type="submission" date="2020-02" db="EMBL/GenBank/DDBJ databases">
        <title>Flavobacterium sp. genome.</title>
        <authorList>
            <person name="Jung H.S."/>
            <person name="Baek J.H."/>
            <person name="Jeon C.O."/>
        </authorList>
    </citation>
    <scope>NUCLEOTIDE SEQUENCE</scope>
    <source>
        <strain evidence="4">SE-s28</strain>
    </source>
</reference>
<proteinExistence type="predicted"/>
<accession>A0A972JG34</accession>
<dbReference type="PROSITE" id="PS51123">
    <property type="entry name" value="OMPA_2"/>
    <property type="match status" value="1"/>
</dbReference>
<dbReference type="GO" id="GO:0016020">
    <property type="term" value="C:membrane"/>
    <property type="evidence" value="ECO:0007669"/>
    <property type="project" value="UniProtKB-UniRule"/>
</dbReference>
<dbReference type="Proteomes" id="UP000712080">
    <property type="component" value="Unassembled WGS sequence"/>
</dbReference>
<evidence type="ECO:0000256" key="2">
    <source>
        <dbReference type="SAM" id="SignalP"/>
    </source>
</evidence>
<organism evidence="4 5">
    <name type="scientific">Flavobacterium silvaticum</name>
    <dbReference type="NCBI Taxonomy" id="1852020"/>
    <lineage>
        <taxon>Bacteria</taxon>
        <taxon>Pseudomonadati</taxon>
        <taxon>Bacteroidota</taxon>
        <taxon>Flavobacteriia</taxon>
        <taxon>Flavobacteriales</taxon>
        <taxon>Flavobacteriaceae</taxon>
        <taxon>Flavobacterium</taxon>
    </lineage>
</organism>
<name>A0A972JG34_9FLAO</name>
<evidence type="ECO:0000313" key="5">
    <source>
        <dbReference type="Proteomes" id="UP000712080"/>
    </source>
</evidence>
<dbReference type="PANTHER" id="PTHR30329">
    <property type="entry name" value="STATOR ELEMENT OF FLAGELLAR MOTOR COMPLEX"/>
    <property type="match status" value="1"/>
</dbReference>
<feature type="domain" description="OmpA-like" evidence="3">
    <location>
        <begin position="176"/>
        <end position="292"/>
    </location>
</feature>
<dbReference type="EMBL" id="JAAMPU010000103">
    <property type="protein sequence ID" value="NMH27791.1"/>
    <property type="molecule type" value="Genomic_DNA"/>
</dbReference>
<feature type="signal peptide" evidence="2">
    <location>
        <begin position="1"/>
        <end position="19"/>
    </location>
</feature>
<comment type="caution">
    <text evidence="4">The sequence shown here is derived from an EMBL/GenBank/DDBJ whole genome shotgun (WGS) entry which is preliminary data.</text>
</comment>
<evidence type="ECO:0000313" key="4">
    <source>
        <dbReference type="EMBL" id="NMH27791.1"/>
    </source>
</evidence>
<dbReference type="SUPFAM" id="SSF103088">
    <property type="entry name" value="OmpA-like"/>
    <property type="match status" value="2"/>
</dbReference>
<keyword evidence="1" id="KW-0472">Membrane</keyword>
<dbReference type="AlphaFoldDB" id="A0A972JG34"/>
<dbReference type="CDD" id="cd07185">
    <property type="entry name" value="OmpA_C-like"/>
    <property type="match status" value="1"/>
</dbReference>
<dbReference type="InterPro" id="IPR050330">
    <property type="entry name" value="Bact_OuterMem_StrucFunc"/>
</dbReference>
<keyword evidence="2" id="KW-0732">Signal</keyword>
<evidence type="ECO:0000256" key="1">
    <source>
        <dbReference type="PROSITE-ProRule" id="PRU00473"/>
    </source>
</evidence>
<protein>
    <submittedName>
        <fullName evidence="4">OmpA family protein</fullName>
    </submittedName>
</protein>